<evidence type="ECO:0000313" key="2">
    <source>
        <dbReference type="Proteomes" id="UP000805649"/>
    </source>
</evidence>
<proteinExistence type="predicted"/>
<dbReference type="Proteomes" id="UP000805649">
    <property type="component" value="Unassembled WGS sequence"/>
</dbReference>
<protein>
    <submittedName>
        <fullName evidence="1">Uncharacterized protein</fullName>
    </submittedName>
</protein>
<name>A0ACC3YPN1_COLTU</name>
<evidence type="ECO:0000313" key="1">
    <source>
        <dbReference type="EMBL" id="KAL0933859.1"/>
    </source>
</evidence>
<dbReference type="EMBL" id="VUJX02000007">
    <property type="protein sequence ID" value="KAL0933859.1"/>
    <property type="molecule type" value="Genomic_DNA"/>
</dbReference>
<sequence length="253" mass="27431">MRTVLSFAMFALAASAPTPEATKNSPESLPSSISSLHLANDDIVIYGVNGEYKVIKETEFQNLTAAGILTYNGNDQVNTPDLSSVSKELEARDCDGRNIEYEITNTNDFLDWDVQVSPVIGAQQAPVLIAIARGYQVADAVSVAETAGIEAEGLSLSLKIEYQTTWTTTDTTTITYTVPTGQYGVIVSQPWVHRISGTAYSSCGTGEATRENFMVTTHTSQTYGNLNWVKGVFRLCANTNYPVPYCNGQGSHY</sequence>
<gene>
    <name evidence="1" type="ORF">CTRU02_210658</name>
</gene>
<accession>A0ACC3YPN1</accession>
<organism evidence="1 2">
    <name type="scientific">Colletotrichum truncatum</name>
    <name type="common">Anthracnose fungus</name>
    <name type="synonym">Colletotrichum capsici</name>
    <dbReference type="NCBI Taxonomy" id="5467"/>
    <lineage>
        <taxon>Eukaryota</taxon>
        <taxon>Fungi</taxon>
        <taxon>Dikarya</taxon>
        <taxon>Ascomycota</taxon>
        <taxon>Pezizomycotina</taxon>
        <taxon>Sordariomycetes</taxon>
        <taxon>Hypocreomycetidae</taxon>
        <taxon>Glomerellales</taxon>
        <taxon>Glomerellaceae</taxon>
        <taxon>Colletotrichum</taxon>
        <taxon>Colletotrichum truncatum species complex</taxon>
    </lineage>
</organism>
<comment type="caution">
    <text evidence="1">The sequence shown here is derived from an EMBL/GenBank/DDBJ whole genome shotgun (WGS) entry which is preliminary data.</text>
</comment>
<keyword evidence="2" id="KW-1185">Reference proteome</keyword>
<reference evidence="1 2" key="1">
    <citation type="journal article" date="2020" name="Phytopathology">
        <title>Genome Sequence Resources of Colletotrichum truncatum, C. plurivorum, C. musicola, and C. sojae: Four Species Pathogenic to Soybean (Glycine max).</title>
        <authorList>
            <person name="Rogerio F."/>
            <person name="Boufleur T.R."/>
            <person name="Ciampi-Guillardi M."/>
            <person name="Sukno S.A."/>
            <person name="Thon M.R."/>
            <person name="Massola Junior N.S."/>
            <person name="Baroncelli R."/>
        </authorList>
    </citation>
    <scope>NUCLEOTIDE SEQUENCE [LARGE SCALE GENOMIC DNA]</scope>
    <source>
        <strain evidence="1 2">CMES1059</strain>
    </source>
</reference>